<proteinExistence type="predicted"/>
<keyword evidence="1" id="KW-0175">Coiled coil</keyword>
<keyword evidence="6" id="KW-1185">Reference proteome</keyword>
<protein>
    <recommendedName>
        <fullName evidence="7">Gram-positive cocci surface proteins LPxTG domain-containing protein</fullName>
    </recommendedName>
</protein>
<keyword evidence="3" id="KW-0472">Membrane</keyword>
<dbReference type="RefSeq" id="WP_189974651.1">
    <property type="nucleotide sequence ID" value="NZ_BMUL01000001.1"/>
</dbReference>
<evidence type="ECO:0000313" key="5">
    <source>
        <dbReference type="EMBL" id="GHA65131.1"/>
    </source>
</evidence>
<comment type="caution">
    <text evidence="5">The sequence shown here is derived from an EMBL/GenBank/DDBJ whole genome shotgun (WGS) entry which is preliminary data.</text>
</comment>
<feature type="coiled-coil region" evidence="1">
    <location>
        <begin position="176"/>
        <end position="210"/>
    </location>
</feature>
<keyword evidence="3" id="KW-0812">Transmembrane</keyword>
<organism evidence="5 6">
    <name type="scientific">Streptomyces termitum</name>
    <dbReference type="NCBI Taxonomy" id="67368"/>
    <lineage>
        <taxon>Bacteria</taxon>
        <taxon>Bacillati</taxon>
        <taxon>Actinomycetota</taxon>
        <taxon>Actinomycetes</taxon>
        <taxon>Kitasatosporales</taxon>
        <taxon>Streptomycetaceae</taxon>
        <taxon>Streptomyces</taxon>
    </lineage>
</organism>
<accession>A0A918W3X4</accession>
<feature type="transmembrane region" description="Helical" evidence="3">
    <location>
        <begin position="406"/>
        <end position="428"/>
    </location>
</feature>
<keyword evidence="3" id="KW-1133">Transmembrane helix</keyword>
<feature type="chain" id="PRO_5038000170" description="Gram-positive cocci surface proteins LPxTG domain-containing protein" evidence="4">
    <location>
        <begin position="30"/>
        <end position="437"/>
    </location>
</feature>
<reference evidence="5" key="1">
    <citation type="journal article" date="2014" name="Int. J. Syst. Evol. Microbiol.">
        <title>Complete genome sequence of Corynebacterium casei LMG S-19264T (=DSM 44701T), isolated from a smear-ripened cheese.</title>
        <authorList>
            <consortium name="US DOE Joint Genome Institute (JGI-PGF)"/>
            <person name="Walter F."/>
            <person name="Albersmeier A."/>
            <person name="Kalinowski J."/>
            <person name="Ruckert C."/>
        </authorList>
    </citation>
    <scope>NUCLEOTIDE SEQUENCE</scope>
    <source>
        <strain evidence="5">JCM 4518</strain>
    </source>
</reference>
<evidence type="ECO:0008006" key="7">
    <source>
        <dbReference type="Google" id="ProtNLM"/>
    </source>
</evidence>
<feature type="signal peptide" evidence="4">
    <location>
        <begin position="1"/>
        <end position="29"/>
    </location>
</feature>
<gene>
    <name evidence="5" type="ORF">GCM10010305_03430</name>
</gene>
<dbReference type="EMBL" id="BMUL01000001">
    <property type="protein sequence ID" value="GHA65131.1"/>
    <property type="molecule type" value="Genomic_DNA"/>
</dbReference>
<evidence type="ECO:0000256" key="1">
    <source>
        <dbReference type="SAM" id="Coils"/>
    </source>
</evidence>
<sequence length="437" mass="44402">MKIRRILATAVAAAVTTPVVFLSAAPAFAGTQKPAAGSSAEQDDPAHGRLVAAVERAEKKLKSLREQRERVLKDLDNDNIGKDVVEEEAAAKKALAEAETAVTDTAAALKAAQDALALVEADPEATPEAKELAAGLVTAAGTKAQEAAAARTAAAERRDKAVDAWHDARVALARKASVLADDIAKAEKALAAAEAALEKYEEEEGSWEECEDGGLAVSLTGPRSVTAGTSAVFSLTVENTAKKDLEAVHAYVFSGILPNSAKDLEELEEDDVEKIVRHTTVEWSSTAHPKWTKLPALGIDAVELGALSKGGKADAKLRLTVAKGAPAGVGVLSAAGEYDIEDGGCGYTEDEDAYFDVVKAKPAGKPVPEAKPSTGTPAPVDHTGQGGSSSVPLTGGQLAATGAGDALPGIGAAAGAAVVLGAGAVFAARRRKAGAGA</sequence>
<feature type="region of interest" description="Disordered" evidence="2">
    <location>
        <begin position="363"/>
        <end position="395"/>
    </location>
</feature>
<evidence type="ECO:0000256" key="4">
    <source>
        <dbReference type="SAM" id="SignalP"/>
    </source>
</evidence>
<keyword evidence="4" id="KW-0732">Signal</keyword>
<dbReference type="AlphaFoldDB" id="A0A918W3X4"/>
<reference evidence="5" key="2">
    <citation type="submission" date="2020-09" db="EMBL/GenBank/DDBJ databases">
        <authorList>
            <person name="Sun Q."/>
            <person name="Ohkuma M."/>
        </authorList>
    </citation>
    <scope>NUCLEOTIDE SEQUENCE</scope>
    <source>
        <strain evidence="5">JCM 4518</strain>
    </source>
</reference>
<name>A0A918W3X4_9ACTN</name>
<evidence type="ECO:0000256" key="2">
    <source>
        <dbReference type="SAM" id="MobiDB-lite"/>
    </source>
</evidence>
<dbReference type="Proteomes" id="UP000644020">
    <property type="component" value="Unassembled WGS sequence"/>
</dbReference>
<feature type="coiled-coil region" evidence="1">
    <location>
        <begin position="47"/>
        <end position="74"/>
    </location>
</feature>
<evidence type="ECO:0000313" key="6">
    <source>
        <dbReference type="Proteomes" id="UP000644020"/>
    </source>
</evidence>
<evidence type="ECO:0000256" key="3">
    <source>
        <dbReference type="SAM" id="Phobius"/>
    </source>
</evidence>